<dbReference type="EMBL" id="BAABJP010000024">
    <property type="protein sequence ID" value="GAA5161631.1"/>
    <property type="molecule type" value="Genomic_DNA"/>
</dbReference>
<reference evidence="9" key="1">
    <citation type="journal article" date="2019" name="Int. J. Syst. Evol. Microbiol.">
        <title>The Global Catalogue of Microorganisms (GCM) 10K type strain sequencing project: providing services to taxonomists for standard genome sequencing and annotation.</title>
        <authorList>
            <consortium name="The Broad Institute Genomics Platform"/>
            <consortium name="The Broad Institute Genome Sequencing Center for Infectious Disease"/>
            <person name="Wu L."/>
            <person name="Ma J."/>
        </authorList>
    </citation>
    <scope>NUCLEOTIDE SEQUENCE [LARGE SCALE GENOMIC DNA]</scope>
    <source>
        <strain evidence="9">JCM 18303</strain>
    </source>
</reference>
<feature type="transmembrane region" description="Helical" evidence="6">
    <location>
        <begin position="396"/>
        <end position="413"/>
    </location>
</feature>
<feature type="transmembrane region" description="Helical" evidence="6">
    <location>
        <begin position="352"/>
        <end position="370"/>
    </location>
</feature>
<feature type="transmembrane region" description="Helical" evidence="6">
    <location>
        <begin position="246"/>
        <end position="265"/>
    </location>
</feature>
<keyword evidence="9" id="KW-1185">Reference proteome</keyword>
<protein>
    <recommendedName>
        <fullName evidence="7">Membrane transport protein MMPL domain-containing protein</fullName>
    </recommendedName>
</protein>
<evidence type="ECO:0000256" key="5">
    <source>
        <dbReference type="ARBA" id="ARBA00023136"/>
    </source>
</evidence>
<feature type="transmembrane region" description="Helical" evidence="6">
    <location>
        <begin position="327"/>
        <end position="346"/>
    </location>
</feature>
<keyword evidence="2" id="KW-1003">Cell membrane</keyword>
<dbReference type="PANTHER" id="PTHR33406:SF13">
    <property type="entry name" value="MEMBRANE PROTEIN YDFJ"/>
    <property type="match status" value="1"/>
</dbReference>
<dbReference type="SUPFAM" id="SSF82866">
    <property type="entry name" value="Multidrug efflux transporter AcrB transmembrane domain"/>
    <property type="match status" value="2"/>
</dbReference>
<comment type="subcellular location">
    <subcellularLocation>
        <location evidence="1">Cell membrane</location>
        <topology evidence="1">Multi-pass membrane protein</topology>
    </subcellularLocation>
</comment>
<evidence type="ECO:0000256" key="3">
    <source>
        <dbReference type="ARBA" id="ARBA00022692"/>
    </source>
</evidence>
<name>A0ABP9QGN3_9PSEU</name>
<evidence type="ECO:0000256" key="2">
    <source>
        <dbReference type="ARBA" id="ARBA00022475"/>
    </source>
</evidence>
<dbReference type="Proteomes" id="UP001428817">
    <property type="component" value="Unassembled WGS sequence"/>
</dbReference>
<keyword evidence="5 6" id="KW-0472">Membrane</keyword>
<feature type="domain" description="Membrane transport protein MMPL" evidence="7">
    <location>
        <begin position="199"/>
        <end position="314"/>
    </location>
</feature>
<organism evidence="8 9">
    <name type="scientific">Pseudonocardia eucalypti</name>
    <dbReference type="NCBI Taxonomy" id="648755"/>
    <lineage>
        <taxon>Bacteria</taxon>
        <taxon>Bacillati</taxon>
        <taxon>Actinomycetota</taxon>
        <taxon>Actinomycetes</taxon>
        <taxon>Pseudonocardiales</taxon>
        <taxon>Pseudonocardiaceae</taxon>
        <taxon>Pseudonocardia</taxon>
    </lineage>
</organism>
<proteinExistence type="predicted"/>
<evidence type="ECO:0000256" key="6">
    <source>
        <dbReference type="SAM" id="Phobius"/>
    </source>
</evidence>
<evidence type="ECO:0000256" key="1">
    <source>
        <dbReference type="ARBA" id="ARBA00004651"/>
    </source>
</evidence>
<evidence type="ECO:0000256" key="4">
    <source>
        <dbReference type="ARBA" id="ARBA00022989"/>
    </source>
</evidence>
<evidence type="ECO:0000259" key="7">
    <source>
        <dbReference type="Pfam" id="PF03176"/>
    </source>
</evidence>
<dbReference type="Pfam" id="PF03176">
    <property type="entry name" value="MMPL"/>
    <property type="match status" value="1"/>
</dbReference>
<gene>
    <name evidence="8" type="ORF">GCM10023321_46180</name>
</gene>
<dbReference type="PANTHER" id="PTHR33406">
    <property type="entry name" value="MEMBRANE PROTEIN MJ1562-RELATED"/>
    <property type="match status" value="1"/>
</dbReference>
<keyword evidence="3 6" id="KW-0812">Transmembrane</keyword>
<comment type="caution">
    <text evidence="8">The sequence shown here is derived from an EMBL/GenBank/DDBJ whole genome shotgun (WGS) entry which is preliminary data.</text>
</comment>
<feature type="transmembrane region" description="Helical" evidence="6">
    <location>
        <begin position="691"/>
        <end position="715"/>
    </location>
</feature>
<dbReference type="Gene3D" id="1.20.1640.10">
    <property type="entry name" value="Multidrug efflux transporter AcrB transmembrane domain"/>
    <property type="match status" value="1"/>
</dbReference>
<feature type="transmembrane region" description="Helical" evidence="6">
    <location>
        <begin position="272"/>
        <end position="294"/>
    </location>
</feature>
<feature type="transmembrane region" description="Helical" evidence="6">
    <location>
        <begin position="300"/>
        <end position="320"/>
    </location>
</feature>
<sequence>MTSALPPRRLAVLLLAVLVCTGTVIGLARLRTDTAPTAFLPAGDPALTALEETARAFGGDPVVVLAESARPRELMTGAELGRLLSLEGRLAELPDVAVVYGPGTALNQIVASTRNLVAAISGRRDAIRATGDPALAEFDLRYGPLVVQAMPAGVPSVRNQGFVDSVVFGPDGATRASWRYLVPAPNAVAILVRPREGLDEAGTRRLVAATRDLVARAGLTTTRTTVTGTPTVFADLGQRVQREIPLLGAVALALIIACYLGIGWTGRRRDRLLPLAATLGSMAVTLAVFGWLGIELSLGAVAFLPILIGIGSDFPAYLVHGAPVRRVLVAAGASAAGFASLALSPLPFVRDLGLALGLGVLLAVAIAFLIRPKRASPAEPAPVPVVRRGLPRRTRVAVAAALAAVAALGWVMLPRLEVRAQPDELAAGLPSVADARHAEDVIGSSGAVQVLLRGENVRDVAALDWMRRAEEGIVRQYGGALRPAVSLPDLLAFLGPNPTPEQFQAGVGLLPHYLVSAVLSDDGRSAVLSLGISLQDLREQRDLLGGLRAALPPPPPGMTSEVVGLPSAAARGYELVSEHRYLANLVGIAAAGLVLFLGLARRSDAVRAVSAAVLATGWGLAGAWLLGIPLSPLSVALGSLTTATACEFSVLLGYRGSGRNPRNSRNTRRTVAVAALAAALGYLSLTLSELAILRHFGLLLAASVGLSLLAAIAIVRLFPPGALALPGVAAEPDRKVAV</sequence>
<feature type="transmembrane region" description="Helical" evidence="6">
    <location>
        <begin position="606"/>
        <end position="627"/>
    </location>
</feature>
<feature type="transmembrane region" description="Helical" evidence="6">
    <location>
        <begin position="633"/>
        <end position="654"/>
    </location>
</feature>
<feature type="transmembrane region" description="Helical" evidence="6">
    <location>
        <begin position="581"/>
        <end position="599"/>
    </location>
</feature>
<feature type="transmembrane region" description="Helical" evidence="6">
    <location>
        <begin position="666"/>
        <end position="685"/>
    </location>
</feature>
<accession>A0ABP9QGN3</accession>
<dbReference type="InterPro" id="IPR004869">
    <property type="entry name" value="MMPL_dom"/>
</dbReference>
<evidence type="ECO:0000313" key="9">
    <source>
        <dbReference type="Proteomes" id="UP001428817"/>
    </source>
</evidence>
<dbReference type="InterPro" id="IPR050545">
    <property type="entry name" value="Mycobact_MmpL"/>
</dbReference>
<keyword evidence="4 6" id="KW-1133">Transmembrane helix</keyword>
<evidence type="ECO:0000313" key="8">
    <source>
        <dbReference type="EMBL" id="GAA5161631.1"/>
    </source>
</evidence>
<dbReference type="RefSeq" id="WP_185060112.1">
    <property type="nucleotide sequence ID" value="NZ_BAABJP010000024.1"/>
</dbReference>